<dbReference type="RefSeq" id="WP_085440993.1">
    <property type="nucleotide sequence ID" value="NZ_LVJN01000015.1"/>
</dbReference>
<dbReference type="InterPro" id="IPR000713">
    <property type="entry name" value="Mur_ligase_N"/>
</dbReference>
<keyword evidence="19" id="KW-1185">Reference proteome</keyword>
<evidence type="ECO:0000259" key="15">
    <source>
        <dbReference type="Pfam" id="PF01225"/>
    </source>
</evidence>
<dbReference type="GO" id="GO:0009252">
    <property type="term" value="P:peptidoglycan biosynthetic process"/>
    <property type="evidence" value="ECO:0007669"/>
    <property type="project" value="UniProtKB-UniRule"/>
</dbReference>
<evidence type="ECO:0000313" key="18">
    <source>
        <dbReference type="EMBL" id="OSM07059.1"/>
    </source>
</evidence>
<comment type="caution">
    <text evidence="18">The sequence shown here is derived from an EMBL/GenBank/DDBJ whole genome shotgun (WGS) entry which is preliminary data.</text>
</comment>
<dbReference type="GO" id="GO:0051301">
    <property type="term" value="P:cell division"/>
    <property type="evidence" value="ECO:0007669"/>
    <property type="project" value="UniProtKB-KW"/>
</dbReference>
<evidence type="ECO:0000256" key="4">
    <source>
        <dbReference type="ARBA" id="ARBA00022490"/>
    </source>
</evidence>
<dbReference type="InterPro" id="IPR036565">
    <property type="entry name" value="Mur-like_cat_sf"/>
</dbReference>
<dbReference type="Gene3D" id="3.40.50.720">
    <property type="entry name" value="NAD(P)-binding Rossmann-like Domain"/>
    <property type="match status" value="1"/>
</dbReference>
<feature type="domain" description="Mur ligase C-terminal" evidence="16">
    <location>
        <begin position="318"/>
        <end position="453"/>
    </location>
</feature>
<dbReference type="InterPro" id="IPR013221">
    <property type="entry name" value="Mur_ligase_cen"/>
</dbReference>
<feature type="binding site" evidence="14">
    <location>
        <begin position="112"/>
        <end position="118"/>
    </location>
    <ligand>
        <name>ATP</name>
        <dbReference type="ChEBI" id="CHEBI:30616"/>
    </ligand>
</feature>
<evidence type="ECO:0000259" key="16">
    <source>
        <dbReference type="Pfam" id="PF02875"/>
    </source>
</evidence>
<evidence type="ECO:0000256" key="5">
    <source>
        <dbReference type="ARBA" id="ARBA00022598"/>
    </source>
</evidence>
<evidence type="ECO:0000256" key="3">
    <source>
        <dbReference type="ARBA" id="ARBA00012211"/>
    </source>
</evidence>
<evidence type="ECO:0000256" key="11">
    <source>
        <dbReference type="ARBA" id="ARBA00023306"/>
    </source>
</evidence>
<dbReference type="AlphaFoldDB" id="A0A1Y2K8V1"/>
<dbReference type="GO" id="GO:0008360">
    <property type="term" value="P:regulation of cell shape"/>
    <property type="evidence" value="ECO:0007669"/>
    <property type="project" value="UniProtKB-KW"/>
</dbReference>
<dbReference type="InterPro" id="IPR004101">
    <property type="entry name" value="Mur_ligase_C"/>
</dbReference>
<dbReference type="PANTHER" id="PTHR43445">
    <property type="entry name" value="UDP-N-ACETYLMURAMATE--L-ALANINE LIGASE-RELATED"/>
    <property type="match status" value="1"/>
</dbReference>
<dbReference type="NCBIfam" id="TIGR01082">
    <property type="entry name" value="murC"/>
    <property type="match status" value="1"/>
</dbReference>
<proteinExistence type="inferred from homology"/>
<dbReference type="SUPFAM" id="SSF51984">
    <property type="entry name" value="MurCD N-terminal domain"/>
    <property type="match status" value="1"/>
</dbReference>
<keyword evidence="4 14" id="KW-0963">Cytoplasm</keyword>
<name>A0A1Y2K8V1_9PROT</name>
<reference evidence="18 19" key="1">
    <citation type="journal article" date="2016" name="BMC Genomics">
        <title>Combined genomic and structural analyses of a cultured magnetotactic bacterium reveals its niche adaptation to a dynamic environment.</title>
        <authorList>
            <person name="Araujo A.C."/>
            <person name="Morillo V."/>
            <person name="Cypriano J."/>
            <person name="Teixeira L.C."/>
            <person name="Leao P."/>
            <person name="Lyra S."/>
            <person name="Almeida L.G."/>
            <person name="Bazylinski D.A."/>
            <person name="Vasconcellos A.T."/>
            <person name="Abreu F."/>
            <person name="Lins U."/>
        </authorList>
    </citation>
    <scope>NUCLEOTIDE SEQUENCE [LARGE SCALE GENOMIC DNA]</scope>
    <source>
        <strain evidence="18 19">IT-1</strain>
    </source>
</reference>
<sequence>MYAGIRTLHFVGIGGIGMSGIAEVLLNLGYRITGSDLSENANVLRLRSLGARIQKGHSAEQVEGADAIVISSAVTPDNPEVMAARAHRIPVVRRAEMLAELMRLKRGVAIAGTHGKTTTTSLTAALLDEAGMDPTVVNGGIVKALGSNARHGEGEFLVTEADESDGSFLKLTPTIAVVTNMDPEHMEHYGDFNAVRDAFLQFVSKIPFYGLAVLCQDHPETAALARKLADKRVITYGLDEAADVRAVDIRQEGVRTHFTVRRQDPQCGAVETFGPITLTLPGRHNVANTLAAIACARELAVPWPVIARTLSRFKGVQRRFDLLHEAADLVVIDDYGHHPVEIAATLEAVRAGYPNRRLTAVFQPHRFSRVRDHLEEFQSCFKQADLVLVDAIYRAGETPPEGPIGERGQELLMEGIAERSGAPTLPLPADHAWGRDLDGALQAGDVLVFLGAGDISARARQFAAGLTV</sequence>
<dbReference type="Gene3D" id="3.40.1190.10">
    <property type="entry name" value="Mur-like, catalytic domain"/>
    <property type="match status" value="1"/>
</dbReference>
<evidence type="ECO:0000256" key="7">
    <source>
        <dbReference type="ARBA" id="ARBA00022741"/>
    </source>
</evidence>
<dbReference type="GO" id="GO:0005737">
    <property type="term" value="C:cytoplasm"/>
    <property type="evidence" value="ECO:0007669"/>
    <property type="project" value="UniProtKB-SubCell"/>
</dbReference>
<evidence type="ECO:0000256" key="14">
    <source>
        <dbReference type="HAMAP-Rule" id="MF_00046"/>
    </source>
</evidence>
<dbReference type="OrthoDB" id="9804126at2"/>
<dbReference type="Gene3D" id="3.90.190.20">
    <property type="entry name" value="Mur ligase, C-terminal domain"/>
    <property type="match status" value="1"/>
</dbReference>
<evidence type="ECO:0000256" key="10">
    <source>
        <dbReference type="ARBA" id="ARBA00022984"/>
    </source>
</evidence>
<organism evidence="18 19">
    <name type="scientific">Magnetofaba australis IT-1</name>
    <dbReference type="NCBI Taxonomy" id="1434232"/>
    <lineage>
        <taxon>Bacteria</taxon>
        <taxon>Pseudomonadati</taxon>
        <taxon>Pseudomonadota</taxon>
        <taxon>Magnetococcia</taxon>
        <taxon>Magnetococcales</taxon>
        <taxon>Magnetococcaceae</taxon>
        <taxon>Magnetofaba</taxon>
    </lineage>
</organism>
<gene>
    <name evidence="14" type="primary">murC</name>
    <name evidence="18" type="ORF">MAIT1_00028</name>
</gene>
<dbReference type="EC" id="6.3.2.8" evidence="3 14"/>
<dbReference type="Pfam" id="PF01225">
    <property type="entry name" value="Mur_ligase"/>
    <property type="match status" value="1"/>
</dbReference>
<dbReference type="InterPro" id="IPR005758">
    <property type="entry name" value="UDP-N-AcMur_Ala_ligase_MurC"/>
</dbReference>
<keyword evidence="12 14" id="KW-0961">Cell wall biogenesis/degradation</keyword>
<dbReference type="STRING" id="1434232.MAIT1_00028"/>
<evidence type="ECO:0000259" key="17">
    <source>
        <dbReference type="Pfam" id="PF08245"/>
    </source>
</evidence>
<evidence type="ECO:0000256" key="9">
    <source>
        <dbReference type="ARBA" id="ARBA00022960"/>
    </source>
</evidence>
<dbReference type="Proteomes" id="UP000194003">
    <property type="component" value="Unassembled WGS sequence"/>
</dbReference>
<dbReference type="InterPro" id="IPR050061">
    <property type="entry name" value="MurCDEF_pg_biosynth"/>
</dbReference>
<dbReference type="SUPFAM" id="SSF53623">
    <property type="entry name" value="MurD-like peptide ligases, catalytic domain"/>
    <property type="match status" value="1"/>
</dbReference>
<keyword evidence="8 14" id="KW-0067">ATP-binding</keyword>
<dbReference type="PANTHER" id="PTHR43445:SF3">
    <property type="entry name" value="UDP-N-ACETYLMURAMATE--L-ALANINE LIGASE"/>
    <property type="match status" value="1"/>
</dbReference>
<evidence type="ECO:0000256" key="12">
    <source>
        <dbReference type="ARBA" id="ARBA00023316"/>
    </source>
</evidence>
<comment type="similarity">
    <text evidence="14">Belongs to the MurCDEF family.</text>
</comment>
<evidence type="ECO:0000256" key="6">
    <source>
        <dbReference type="ARBA" id="ARBA00022618"/>
    </source>
</evidence>
<dbReference type="Pfam" id="PF08245">
    <property type="entry name" value="Mur_ligase_M"/>
    <property type="match status" value="1"/>
</dbReference>
<dbReference type="GO" id="GO:0008763">
    <property type="term" value="F:UDP-N-acetylmuramate-L-alanine ligase activity"/>
    <property type="evidence" value="ECO:0007669"/>
    <property type="project" value="UniProtKB-UniRule"/>
</dbReference>
<comment type="pathway">
    <text evidence="2 14">Cell wall biogenesis; peptidoglycan biosynthesis.</text>
</comment>
<comment type="function">
    <text evidence="14">Cell wall formation.</text>
</comment>
<evidence type="ECO:0000313" key="19">
    <source>
        <dbReference type="Proteomes" id="UP000194003"/>
    </source>
</evidence>
<dbReference type="EMBL" id="LVJN01000015">
    <property type="protein sequence ID" value="OSM07059.1"/>
    <property type="molecule type" value="Genomic_DNA"/>
</dbReference>
<dbReference type="HAMAP" id="MF_00046">
    <property type="entry name" value="MurC"/>
    <property type="match status" value="1"/>
</dbReference>
<keyword evidence="6 14" id="KW-0132">Cell division</keyword>
<evidence type="ECO:0000256" key="8">
    <source>
        <dbReference type="ARBA" id="ARBA00022840"/>
    </source>
</evidence>
<dbReference type="GO" id="GO:0071555">
    <property type="term" value="P:cell wall organization"/>
    <property type="evidence" value="ECO:0007669"/>
    <property type="project" value="UniProtKB-KW"/>
</dbReference>
<keyword evidence="11 14" id="KW-0131">Cell cycle</keyword>
<feature type="domain" description="Mur ligase central" evidence="17">
    <location>
        <begin position="110"/>
        <end position="296"/>
    </location>
</feature>
<feature type="domain" description="Mur ligase N-terminal catalytic" evidence="15">
    <location>
        <begin position="8"/>
        <end position="105"/>
    </location>
</feature>
<keyword evidence="10 14" id="KW-0573">Peptidoglycan synthesis</keyword>
<comment type="catalytic activity">
    <reaction evidence="13 14">
        <text>UDP-N-acetyl-alpha-D-muramate + L-alanine + ATP = UDP-N-acetyl-alpha-D-muramoyl-L-alanine + ADP + phosphate + H(+)</text>
        <dbReference type="Rhea" id="RHEA:23372"/>
        <dbReference type="ChEBI" id="CHEBI:15378"/>
        <dbReference type="ChEBI" id="CHEBI:30616"/>
        <dbReference type="ChEBI" id="CHEBI:43474"/>
        <dbReference type="ChEBI" id="CHEBI:57972"/>
        <dbReference type="ChEBI" id="CHEBI:70757"/>
        <dbReference type="ChEBI" id="CHEBI:83898"/>
        <dbReference type="ChEBI" id="CHEBI:456216"/>
        <dbReference type="EC" id="6.3.2.8"/>
    </reaction>
</comment>
<evidence type="ECO:0000256" key="13">
    <source>
        <dbReference type="ARBA" id="ARBA00047833"/>
    </source>
</evidence>
<comment type="subcellular location">
    <subcellularLocation>
        <location evidence="1 14">Cytoplasm</location>
    </subcellularLocation>
</comment>
<dbReference type="GO" id="GO:0005524">
    <property type="term" value="F:ATP binding"/>
    <property type="evidence" value="ECO:0007669"/>
    <property type="project" value="UniProtKB-UniRule"/>
</dbReference>
<protein>
    <recommendedName>
        <fullName evidence="3 14">UDP-N-acetylmuramate--L-alanine ligase</fullName>
        <ecNumber evidence="3 14">6.3.2.8</ecNumber>
    </recommendedName>
    <alternativeName>
        <fullName evidence="14">UDP-N-acetylmuramoyl-L-alanine synthetase</fullName>
    </alternativeName>
</protein>
<keyword evidence="7 14" id="KW-0547">Nucleotide-binding</keyword>
<dbReference type="SUPFAM" id="SSF53244">
    <property type="entry name" value="MurD-like peptide ligases, peptide-binding domain"/>
    <property type="match status" value="1"/>
</dbReference>
<evidence type="ECO:0000256" key="1">
    <source>
        <dbReference type="ARBA" id="ARBA00004496"/>
    </source>
</evidence>
<accession>A0A1Y2K8V1</accession>
<keyword evidence="9 14" id="KW-0133">Cell shape</keyword>
<dbReference type="InterPro" id="IPR036615">
    <property type="entry name" value="Mur_ligase_C_dom_sf"/>
</dbReference>
<keyword evidence="5 14" id="KW-0436">Ligase</keyword>
<evidence type="ECO:0000256" key="2">
    <source>
        <dbReference type="ARBA" id="ARBA00004752"/>
    </source>
</evidence>
<dbReference type="UniPathway" id="UPA00219"/>
<dbReference type="Pfam" id="PF02875">
    <property type="entry name" value="Mur_ligase_C"/>
    <property type="match status" value="1"/>
</dbReference>